<dbReference type="RefSeq" id="WP_187065658.1">
    <property type="nucleotide sequence ID" value="NZ_JACRVF010000001.1"/>
</dbReference>
<dbReference type="Proteomes" id="UP000603640">
    <property type="component" value="Unassembled WGS sequence"/>
</dbReference>
<accession>A0A923N4N3</accession>
<evidence type="ECO:0000313" key="5">
    <source>
        <dbReference type="Proteomes" id="UP000603640"/>
    </source>
</evidence>
<dbReference type="GO" id="GO:0016747">
    <property type="term" value="F:acyltransferase activity, transferring groups other than amino-acyl groups"/>
    <property type="evidence" value="ECO:0007669"/>
    <property type="project" value="InterPro"/>
</dbReference>
<dbReference type="AlphaFoldDB" id="A0A923N4N3"/>
<dbReference type="EMBL" id="JACRVF010000001">
    <property type="protein sequence ID" value="MBC5991662.1"/>
    <property type="molecule type" value="Genomic_DNA"/>
</dbReference>
<dbReference type="PANTHER" id="PTHR43877">
    <property type="entry name" value="AMINOALKYLPHOSPHONATE N-ACETYLTRANSFERASE-RELATED-RELATED"/>
    <property type="match status" value="1"/>
</dbReference>
<gene>
    <name evidence="4" type="ORF">H8S84_02300</name>
</gene>
<dbReference type="InterPro" id="IPR000182">
    <property type="entry name" value="GNAT_dom"/>
</dbReference>
<reference evidence="4" key="1">
    <citation type="submission" date="2020-08" db="EMBL/GenBank/DDBJ databases">
        <title>Pontibacter sp. SD6 16S ribosomal RNA gene Genome sequencing and assembly.</title>
        <authorList>
            <person name="Kang M."/>
        </authorList>
    </citation>
    <scope>NUCLEOTIDE SEQUENCE</scope>
    <source>
        <strain evidence="4">SD6</strain>
    </source>
</reference>
<dbReference type="Pfam" id="PF00583">
    <property type="entry name" value="Acetyltransf_1"/>
    <property type="match status" value="1"/>
</dbReference>
<keyword evidence="2" id="KW-0012">Acyltransferase</keyword>
<evidence type="ECO:0000259" key="3">
    <source>
        <dbReference type="PROSITE" id="PS51186"/>
    </source>
</evidence>
<feature type="domain" description="N-acetyltransferase" evidence="3">
    <location>
        <begin position="1"/>
        <end position="142"/>
    </location>
</feature>
<evidence type="ECO:0000256" key="2">
    <source>
        <dbReference type="ARBA" id="ARBA00023315"/>
    </source>
</evidence>
<keyword evidence="1" id="KW-0808">Transferase</keyword>
<protein>
    <submittedName>
        <fullName evidence="4">GNAT family N-acetyltransferase</fullName>
    </submittedName>
</protein>
<dbReference type="SUPFAM" id="SSF55729">
    <property type="entry name" value="Acyl-CoA N-acyltransferases (Nat)"/>
    <property type="match status" value="1"/>
</dbReference>
<name>A0A923N4N3_9BACT</name>
<evidence type="ECO:0000313" key="4">
    <source>
        <dbReference type="EMBL" id="MBC5991662.1"/>
    </source>
</evidence>
<evidence type="ECO:0000256" key="1">
    <source>
        <dbReference type="ARBA" id="ARBA00022679"/>
    </source>
</evidence>
<sequence length="150" mass="17383">MTFREATVSDIPQIQKVRHSVRENILSDPTLVTDQHCEDYLTKRGKGWVCEIDGEIVGFAIADLQECNVWALFLKPEHEGNGIGKQLQNIMLNWYFSQTTATIWLGTGFNTRAEEFYRRQGWEETGLNGSDETRFEMSYNAWRSKTLIEQ</sequence>
<dbReference type="InterPro" id="IPR016181">
    <property type="entry name" value="Acyl_CoA_acyltransferase"/>
</dbReference>
<dbReference type="InterPro" id="IPR050832">
    <property type="entry name" value="Bact_Acetyltransf"/>
</dbReference>
<dbReference type="CDD" id="cd04301">
    <property type="entry name" value="NAT_SF"/>
    <property type="match status" value="1"/>
</dbReference>
<proteinExistence type="predicted"/>
<keyword evidence="5" id="KW-1185">Reference proteome</keyword>
<comment type="caution">
    <text evidence="4">The sequence shown here is derived from an EMBL/GenBank/DDBJ whole genome shotgun (WGS) entry which is preliminary data.</text>
</comment>
<dbReference type="PROSITE" id="PS51186">
    <property type="entry name" value="GNAT"/>
    <property type="match status" value="1"/>
</dbReference>
<dbReference type="Gene3D" id="3.40.630.30">
    <property type="match status" value="1"/>
</dbReference>
<organism evidence="4 5">
    <name type="scientific">Pontibacter cellulosilyticus</name>
    <dbReference type="NCBI Taxonomy" id="1720253"/>
    <lineage>
        <taxon>Bacteria</taxon>
        <taxon>Pseudomonadati</taxon>
        <taxon>Bacteroidota</taxon>
        <taxon>Cytophagia</taxon>
        <taxon>Cytophagales</taxon>
        <taxon>Hymenobacteraceae</taxon>
        <taxon>Pontibacter</taxon>
    </lineage>
</organism>